<organism evidence="1 2">
    <name type="scientific">Brassica campestris</name>
    <name type="common">Field mustard</name>
    <dbReference type="NCBI Taxonomy" id="3711"/>
    <lineage>
        <taxon>Eukaryota</taxon>
        <taxon>Viridiplantae</taxon>
        <taxon>Streptophyta</taxon>
        <taxon>Embryophyta</taxon>
        <taxon>Tracheophyta</taxon>
        <taxon>Spermatophyta</taxon>
        <taxon>Magnoliopsida</taxon>
        <taxon>eudicotyledons</taxon>
        <taxon>Gunneridae</taxon>
        <taxon>Pentapetalae</taxon>
        <taxon>rosids</taxon>
        <taxon>malvids</taxon>
        <taxon>Brassicales</taxon>
        <taxon>Brassicaceae</taxon>
        <taxon>Brassiceae</taxon>
        <taxon>Brassica</taxon>
    </lineage>
</organism>
<reference evidence="1 2" key="1">
    <citation type="submission" date="2018-06" db="EMBL/GenBank/DDBJ databases">
        <title>WGS assembly of Brassica rapa FPsc.</title>
        <authorList>
            <person name="Bowman J."/>
            <person name="Kohchi T."/>
            <person name="Yamato K."/>
            <person name="Jenkins J."/>
            <person name="Shu S."/>
            <person name="Ishizaki K."/>
            <person name="Yamaoka S."/>
            <person name="Nishihama R."/>
            <person name="Nakamura Y."/>
            <person name="Berger F."/>
            <person name="Adam C."/>
            <person name="Aki S."/>
            <person name="Althoff F."/>
            <person name="Araki T."/>
            <person name="Arteaga-Vazquez M."/>
            <person name="Balasubrmanian S."/>
            <person name="Bauer D."/>
            <person name="Boehm C."/>
            <person name="Briginshaw L."/>
            <person name="Caballero-Perez J."/>
            <person name="Catarino B."/>
            <person name="Chen F."/>
            <person name="Chiyoda S."/>
            <person name="Chovatia M."/>
            <person name="Davies K."/>
            <person name="Delmans M."/>
            <person name="Demura T."/>
            <person name="Dierschke T."/>
            <person name="Dolan L."/>
            <person name="Dorantes-Acosta A."/>
            <person name="Eklund D."/>
            <person name="Florent S."/>
            <person name="Flores-Sandoval E."/>
            <person name="Fujiyama A."/>
            <person name="Fukuzawa H."/>
            <person name="Galik B."/>
            <person name="Grimanelli D."/>
            <person name="Grimwood J."/>
            <person name="Grossniklaus U."/>
            <person name="Hamada T."/>
            <person name="Haseloff J."/>
            <person name="Hetherington A."/>
            <person name="Higo A."/>
            <person name="Hirakawa Y."/>
            <person name="Hundley H."/>
            <person name="Ikeda Y."/>
            <person name="Inoue K."/>
            <person name="Inoue S."/>
            <person name="Ishida S."/>
            <person name="Jia Q."/>
            <person name="Kakita M."/>
            <person name="Kanazawa T."/>
            <person name="Kawai Y."/>
            <person name="Kawashima T."/>
            <person name="Kennedy M."/>
            <person name="Kinose K."/>
            <person name="Kinoshita T."/>
            <person name="Kohara Y."/>
            <person name="Koide E."/>
            <person name="Komatsu K."/>
            <person name="Kopischke S."/>
            <person name="Kubo M."/>
            <person name="Kyozuka J."/>
            <person name="Lagercrantz U."/>
            <person name="Lin S."/>
            <person name="Lindquist E."/>
            <person name="Lipzen A."/>
            <person name="Lu C."/>
            <person name="Luna E."/>
            <person name="Martienssen R."/>
            <person name="Minamino N."/>
            <person name="Mizutani M."/>
            <person name="Mizutani M."/>
            <person name="Mochizuki N."/>
            <person name="Monte I."/>
            <person name="Mosher R."/>
            <person name="Nagasaki H."/>
            <person name="Nakagami H."/>
            <person name="Naramoto S."/>
            <person name="Nishitani K."/>
            <person name="Ohtani M."/>
            <person name="Okamoto T."/>
            <person name="Okumura M."/>
            <person name="Phillips J."/>
            <person name="Pollak B."/>
            <person name="Reinders A."/>
            <person name="Roevekamp M."/>
            <person name="Sano R."/>
            <person name="Sawa S."/>
            <person name="Schmid M."/>
            <person name="Shirakawa M."/>
            <person name="Solano R."/>
            <person name="Spunde A."/>
            <person name="Suetsugu N."/>
            <person name="Sugano S."/>
            <person name="Sugiyama A."/>
            <person name="Sun R."/>
            <person name="Suzuki Y."/>
            <person name="Takenaka M."/>
            <person name="Takezawa D."/>
            <person name="Tomogane H."/>
            <person name="Tsuzuki M."/>
            <person name="Ueda T."/>
            <person name="Umeda M."/>
            <person name="Ward J."/>
            <person name="Watanabe Y."/>
            <person name="Yazaki K."/>
            <person name="Yokoyama R."/>
            <person name="Yoshitake Y."/>
            <person name="Yotsui I."/>
            <person name="Zachgo S."/>
            <person name="Schmutz J."/>
        </authorList>
    </citation>
    <scope>NUCLEOTIDE SEQUENCE [LARGE SCALE GENOMIC DNA]</scope>
    <source>
        <strain evidence="2">cv. B-3</strain>
    </source>
</reference>
<evidence type="ECO:0000313" key="1">
    <source>
        <dbReference type="EMBL" id="RID59002.1"/>
    </source>
</evidence>
<name>A0A397YZX4_BRACM</name>
<gene>
    <name evidence="1" type="ORF">BRARA_F02257</name>
</gene>
<dbReference type="Proteomes" id="UP000264353">
    <property type="component" value="Chromosome A6"/>
</dbReference>
<proteinExistence type="predicted"/>
<protein>
    <submittedName>
        <fullName evidence="1">Uncharacterized protein</fullName>
    </submittedName>
</protein>
<dbReference type="EMBL" id="CM010633">
    <property type="protein sequence ID" value="RID59002.1"/>
    <property type="molecule type" value="Genomic_DNA"/>
</dbReference>
<accession>A0A397YZX4</accession>
<dbReference type="AlphaFoldDB" id="A0A397YZX4"/>
<sequence length="96" mass="11083">METDSFFKSLDSQSEVLLQVIRLCDSRLHLQQKVLDRVPLNFCWTTLKRTRACIFLLVLLKILTSVIYGELVRTKGCGDFTINVITKRIRIGKILV</sequence>
<evidence type="ECO:0000313" key="2">
    <source>
        <dbReference type="Proteomes" id="UP000264353"/>
    </source>
</evidence>